<dbReference type="Proteomes" id="UP000001292">
    <property type="component" value="Unassembled WGS sequence"/>
</dbReference>
<dbReference type="PhylomeDB" id="B4IE26"/>
<evidence type="ECO:0000313" key="3">
    <source>
        <dbReference type="Proteomes" id="UP000001292"/>
    </source>
</evidence>
<dbReference type="HOGENOM" id="CLU_1476652_0_0_1"/>
<evidence type="ECO:0000256" key="1">
    <source>
        <dbReference type="SAM" id="MobiDB-lite"/>
    </source>
</evidence>
<feature type="compositionally biased region" description="Basic and acidic residues" evidence="1">
    <location>
        <begin position="75"/>
        <end position="91"/>
    </location>
</feature>
<feature type="compositionally biased region" description="Low complexity" evidence="1">
    <location>
        <begin position="36"/>
        <end position="47"/>
    </location>
</feature>
<feature type="compositionally biased region" description="Basic and acidic residues" evidence="1">
    <location>
        <begin position="57"/>
        <end position="67"/>
    </location>
</feature>
<proteinExistence type="predicted"/>
<sequence>MGDTLDETPPTRRDKPQTLNIGQEEQGSDPASGNTSSPISSIAIPAARVPRHRLRHADRDQKRDHSSDGLVSSGELRDEFMGIDAQPRRESLNSCEVGSPGTMSSSLGKAGRLNSSRYPSGAAGAIGLSVMGNLVGTTTRKCVLTLDGYSYVIGKNYFLISHNHCAAGVTLELGSFVSNL</sequence>
<reference evidence="2 3" key="1">
    <citation type="journal article" date="2007" name="Nature">
        <title>Evolution of genes and genomes on the Drosophila phylogeny.</title>
        <authorList>
            <consortium name="Drosophila 12 Genomes Consortium"/>
            <person name="Clark A.G."/>
            <person name="Eisen M.B."/>
            <person name="Smith D.R."/>
            <person name="Bergman C.M."/>
            <person name="Oliver B."/>
            <person name="Markow T.A."/>
            <person name="Kaufman T.C."/>
            <person name="Kellis M."/>
            <person name="Gelbart W."/>
            <person name="Iyer V.N."/>
            <person name="Pollard D.A."/>
            <person name="Sackton T.B."/>
            <person name="Larracuente A.M."/>
            <person name="Singh N.D."/>
            <person name="Abad J.P."/>
            <person name="Abt D.N."/>
            <person name="Adryan B."/>
            <person name="Aguade M."/>
            <person name="Akashi H."/>
            <person name="Anderson W.W."/>
            <person name="Aquadro C.F."/>
            <person name="Ardell D.H."/>
            <person name="Arguello R."/>
            <person name="Artieri C.G."/>
            <person name="Barbash D.A."/>
            <person name="Barker D."/>
            <person name="Barsanti P."/>
            <person name="Batterham P."/>
            <person name="Batzoglou S."/>
            <person name="Begun D."/>
            <person name="Bhutkar A."/>
            <person name="Blanco E."/>
            <person name="Bosak S.A."/>
            <person name="Bradley R.K."/>
            <person name="Brand A.D."/>
            <person name="Brent M.R."/>
            <person name="Brooks A.N."/>
            <person name="Brown R.H."/>
            <person name="Butlin R.K."/>
            <person name="Caggese C."/>
            <person name="Calvi B.R."/>
            <person name="Bernardo de Carvalho A."/>
            <person name="Caspi A."/>
            <person name="Castrezana S."/>
            <person name="Celniker S.E."/>
            <person name="Chang J.L."/>
            <person name="Chapple C."/>
            <person name="Chatterji S."/>
            <person name="Chinwalla A."/>
            <person name="Civetta A."/>
            <person name="Clifton S.W."/>
            <person name="Comeron J.M."/>
            <person name="Costello J.C."/>
            <person name="Coyne J.A."/>
            <person name="Daub J."/>
            <person name="David R.G."/>
            <person name="Delcher A.L."/>
            <person name="Delehaunty K."/>
            <person name="Do C.B."/>
            <person name="Ebling H."/>
            <person name="Edwards K."/>
            <person name="Eickbush T."/>
            <person name="Evans J.D."/>
            <person name="Filipski A."/>
            <person name="Findeiss S."/>
            <person name="Freyhult E."/>
            <person name="Fulton L."/>
            <person name="Fulton R."/>
            <person name="Garcia A.C."/>
            <person name="Gardiner A."/>
            <person name="Garfield D.A."/>
            <person name="Garvin B.E."/>
            <person name="Gibson G."/>
            <person name="Gilbert D."/>
            <person name="Gnerre S."/>
            <person name="Godfrey J."/>
            <person name="Good R."/>
            <person name="Gotea V."/>
            <person name="Gravely B."/>
            <person name="Greenberg A.J."/>
            <person name="Griffiths-Jones S."/>
            <person name="Gross S."/>
            <person name="Guigo R."/>
            <person name="Gustafson E.A."/>
            <person name="Haerty W."/>
            <person name="Hahn M.W."/>
            <person name="Halligan D.L."/>
            <person name="Halpern A.L."/>
            <person name="Halter G.M."/>
            <person name="Han M.V."/>
            <person name="Heger A."/>
            <person name="Hillier L."/>
            <person name="Hinrichs A.S."/>
            <person name="Holmes I."/>
            <person name="Hoskins R.A."/>
            <person name="Hubisz M.J."/>
            <person name="Hultmark D."/>
            <person name="Huntley M.A."/>
            <person name="Jaffe D.B."/>
            <person name="Jagadeeshan S."/>
            <person name="Jeck W.R."/>
            <person name="Johnson J."/>
            <person name="Jones C.D."/>
            <person name="Jordan W.C."/>
            <person name="Karpen G.H."/>
            <person name="Kataoka E."/>
            <person name="Keightley P.D."/>
            <person name="Kheradpour P."/>
            <person name="Kirkness E.F."/>
            <person name="Koerich L.B."/>
            <person name="Kristiansen K."/>
            <person name="Kudrna D."/>
            <person name="Kulathinal R.J."/>
            <person name="Kumar S."/>
            <person name="Kwok R."/>
            <person name="Lander E."/>
            <person name="Langley C.H."/>
            <person name="Lapoint R."/>
            <person name="Lazzaro B.P."/>
            <person name="Lee S.J."/>
            <person name="Levesque L."/>
            <person name="Li R."/>
            <person name="Lin C.F."/>
            <person name="Lin M.F."/>
            <person name="Lindblad-Toh K."/>
            <person name="Llopart A."/>
            <person name="Long M."/>
            <person name="Low L."/>
            <person name="Lozovsky E."/>
            <person name="Lu J."/>
            <person name="Luo M."/>
            <person name="Machado C.A."/>
            <person name="Makalowski W."/>
            <person name="Marzo M."/>
            <person name="Matsuda M."/>
            <person name="Matzkin L."/>
            <person name="McAllister B."/>
            <person name="McBride C.S."/>
            <person name="McKernan B."/>
            <person name="McKernan K."/>
            <person name="Mendez-Lago M."/>
            <person name="Minx P."/>
            <person name="Mollenhauer M.U."/>
            <person name="Montooth K."/>
            <person name="Mount S.M."/>
            <person name="Mu X."/>
            <person name="Myers E."/>
            <person name="Negre B."/>
            <person name="Newfeld S."/>
            <person name="Nielsen R."/>
            <person name="Noor M.A."/>
            <person name="O'Grady P."/>
            <person name="Pachter L."/>
            <person name="Papaceit M."/>
            <person name="Parisi M.J."/>
            <person name="Parisi M."/>
            <person name="Parts L."/>
            <person name="Pedersen J.S."/>
            <person name="Pesole G."/>
            <person name="Phillippy A.M."/>
            <person name="Ponting C.P."/>
            <person name="Pop M."/>
            <person name="Porcelli D."/>
            <person name="Powell J.R."/>
            <person name="Prohaska S."/>
            <person name="Pruitt K."/>
            <person name="Puig M."/>
            <person name="Quesneville H."/>
            <person name="Ram K.R."/>
            <person name="Rand D."/>
            <person name="Rasmussen M.D."/>
            <person name="Reed L.K."/>
            <person name="Reenan R."/>
            <person name="Reily A."/>
            <person name="Remington K.A."/>
            <person name="Rieger T.T."/>
            <person name="Ritchie M.G."/>
            <person name="Robin C."/>
            <person name="Rogers Y.H."/>
            <person name="Rohde C."/>
            <person name="Rozas J."/>
            <person name="Rubenfield M.J."/>
            <person name="Ruiz A."/>
            <person name="Russo S."/>
            <person name="Salzberg S.L."/>
            <person name="Sanchez-Gracia A."/>
            <person name="Saranga D.J."/>
            <person name="Sato H."/>
            <person name="Schaeffer S.W."/>
            <person name="Schatz M.C."/>
            <person name="Schlenke T."/>
            <person name="Schwartz R."/>
            <person name="Segarra C."/>
            <person name="Singh R.S."/>
            <person name="Sirot L."/>
            <person name="Sirota M."/>
            <person name="Sisneros N.B."/>
            <person name="Smith C.D."/>
            <person name="Smith T.F."/>
            <person name="Spieth J."/>
            <person name="Stage D.E."/>
            <person name="Stark A."/>
            <person name="Stephan W."/>
            <person name="Strausberg R.L."/>
            <person name="Strempel S."/>
            <person name="Sturgill D."/>
            <person name="Sutton G."/>
            <person name="Sutton G.G."/>
            <person name="Tao W."/>
            <person name="Teichmann S."/>
            <person name="Tobari Y.N."/>
            <person name="Tomimura Y."/>
            <person name="Tsolas J.M."/>
            <person name="Valente V.L."/>
            <person name="Venter E."/>
            <person name="Venter J.C."/>
            <person name="Vicario S."/>
            <person name="Vieira F.G."/>
            <person name="Vilella A.J."/>
            <person name="Villasante A."/>
            <person name="Walenz B."/>
            <person name="Wang J."/>
            <person name="Wasserman M."/>
            <person name="Watts T."/>
            <person name="Wilson D."/>
            <person name="Wilson R.K."/>
            <person name="Wing R.A."/>
            <person name="Wolfner M.F."/>
            <person name="Wong A."/>
            <person name="Wong G.K."/>
            <person name="Wu C.I."/>
            <person name="Wu G."/>
            <person name="Yamamoto D."/>
            <person name="Yang H.P."/>
            <person name="Yang S.P."/>
            <person name="Yorke J.A."/>
            <person name="Yoshida K."/>
            <person name="Zdobnov E."/>
            <person name="Zhang P."/>
            <person name="Zhang Y."/>
            <person name="Zimin A.V."/>
            <person name="Baldwin J."/>
            <person name="Abdouelleil A."/>
            <person name="Abdulkadir J."/>
            <person name="Abebe A."/>
            <person name="Abera B."/>
            <person name="Abreu J."/>
            <person name="Acer S.C."/>
            <person name="Aftuck L."/>
            <person name="Alexander A."/>
            <person name="An P."/>
            <person name="Anderson E."/>
            <person name="Anderson S."/>
            <person name="Arachi H."/>
            <person name="Azer M."/>
            <person name="Bachantsang P."/>
            <person name="Barry A."/>
            <person name="Bayul T."/>
            <person name="Berlin A."/>
            <person name="Bessette D."/>
            <person name="Bloom T."/>
            <person name="Blye J."/>
            <person name="Boguslavskiy L."/>
            <person name="Bonnet C."/>
            <person name="Boukhgalter B."/>
            <person name="Bourzgui I."/>
            <person name="Brown A."/>
            <person name="Cahill P."/>
            <person name="Channer S."/>
            <person name="Cheshatsang Y."/>
            <person name="Chuda L."/>
            <person name="Citroen M."/>
            <person name="Collymore A."/>
            <person name="Cooke P."/>
            <person name="Costello M."/>
            <person name="D'Aco K."/>
            <person name="Daza R."/>
            <person name="De Haan G."/>
            <person name="DeGray S."/>
            <person name="DeMaso C."/>
            <person name="Dhargay N."/>
            <person name="Dooley K."/>
            <person name="Dooley E."/>
            <person name="Doricent M."/>
            <person name="Dorje P."/>
            <person name="Dorjee K."/>
            <person name="Dupes A."/>
            <person name="Elong R."/>
            <person name="Falk J."/>
            <person name="Farina A."/>
            <person name="Faro S."/>
            <person name="Ferguson D."/>
            <person name="Fisher S."/>
            <person name="Foley C.D."/>
            <person name="Franke A."/>
            <person name="Friedrich D."/>
            <person name="Gadbois L."/>
            <person name="Gearin G."/>
            <person name="Gearin C.R."/>
            <person name="Giannoukos G."/>
            <person name="Goode T."/>
            <person name="Graham J."/>
            <person name="Grandbois E."/>
            <person name="Grewal S."/>
            <person name="Gyaltsen K."/>
            <person name="Hafez N."/>
            <person name="Hagos B."/>
            <person name="Hall J."/>
            <person name="Henson C."/>
            <person name="Hollinger A."/>
            <person name="Honan T."/>
            <person name="Huard M.D."/>
            <person name="Hughes L."/>
            <person name="Hurhula B."/>
            <person name="Husby M.E."/>
            <person name="Kamat A."/>
            <person name="Kanga B."/>
            <person name="Kashin S."/>
            <person name="Khazanovich D."/>
            <person name="Kisner P."/>
            <person name="Lance K."/>
            <person name="Lara M."/>
            <person name="Lee W."/>
            <person name="Lennon N."/>
            <person name="Letendre F."/>
            <person name="LeVine R."/>
            <person name="Lipovsky A."/>
            <person name="Liu X."/>
            <person name="Liu J."/>
            <person name="Liu S."/>
            <person name="Lokyitsang T."/>
            <person name="Lokyitsang Y."/>
            <person name="Lubonja R."/>
            <person name="Lui A."/>
            <person name="MacDonald P."/>
            <person name="Magnisalis V."/>
            <person name="Maru K."/>
            <person name="Matthews C."/>
            <person name="McCusker W."/>
            <person name="McDonough S."/>
            <person name="Mehta T."/>
            <person name="Meldrim J."/>
            <person name="Meneus L."/>
            <person name="Mihai O."/>
            <person name="Mihalev A."/>
            <person name="Mihova T."/>
            <person name="Mittelman R."/>
            <person name="Mlenga V."/>
            <person name="Montmayeur A."/>
            <person name="Mulrain L."/>
            <person name="Navidi A."/>
            <person name="Naylor J."/>
            <person name="Negash T."/>
            <person name="Nguyen T."/>
            <person name="Nguyen N."/>
            <person name="Nicol R."/>
            <person name="Norbu C."/>
            <person name="Norbu N."/>
            <person name="Novod N."/>
            <person name="O'Neill B."/>
            <person name="Osman S."/>
            <person name="Markiewicz E."/>
            <person name="Oyono O.L."/>
            <person name="Patti C."/>
            <person name="Phunkhang P."/>
            <person name="Pierre F."/>
            <person name="Priest M."/>
            <person name="Raghuraman S."/>
            <person name="Rege F."/>
            <person name="Reyes R."/>
            <person name="Rise C."/>
            <person name="Rogov P."/>
            <person name="Ross K."/>
            <person name="Ryan E."/>
            <person name="Settipalli S."/>
            <person name="Shea T."/>
            <person name="Sherpa N."/>
            <person name="Shi L."/>
            <person name="Shih D."/>
            <person name="Sparrow T."/>
            <person name="Spaulding J."/>
            <person name="Stalker J."/>
            <person name="Stange-Thomann N."/>
            <person name="Stavropoulos S."/>
            <person name="Stone C."/>
            <person name="Strader C."/>
            <person name="Tesfaye S."/>
            <person name="Thomson T."/>
            <person name="Thoulutsang Y."/>
            <person name="Thoulutsang D."/>
            <person name="Topham K."/>
            <person name="Topping I."/>
            <person name="Tsamla T."/>
            <person name="Vassiliev H."/>
            <person name="Vo A."/>
            <person name="Wangchuk T."/>
            <person name="Wangdi T."/>
            <person name="Weiand M."/>
            <person name="Wilkinson J."/>
            <person name="Wilson A."/>
            <person name="Yadav S."/>
            <person name="Young G."/>
            <person name="Yu Q."/>
            <person name="Zembek L."/>
            <person name="Zhong D."/>
            <person name="Zimmer A."/>
            <person name="Zwirko Z."/>
            <person name="Jaffe D.B."/>
            <person name="Alvarez P."/>
            <person name="Brockman W."/>
            <person name="Butler J."/>
            <person name="Chin C."/>
            <person name="Gnerre S."/>
            <person name="Grabherr M."/>
            <person name="Kleber M."/>
            <person name="Mauceli E."/>
            <person name="MacCallum I."/>
        </authorList>
    </citation>
    <scope>NUCLEOTIDE SEQUENCE [LARGE SCALE GENOMIC DNA]</scope>
    <source>
        <strain evidence="3">Rob3c / Tucson 14021-0248.25</strain>
    </source>
</reference>
<organism evidence="3">
    <name type="scientific">Drosophila sechellia</name>
    <name type="common">Fruit fly</name>
    <dbReference type="NCBI Taxonomy" id="7238"/>
    <lineage>
        <taxon>Eukaryota</taxon>
        <taxon>Metazoa</taxon>
        <taxon>Ecdysozoa</taxon>
        <taxon>Arthropoda</taxon>
        <taxon>Hexapoda</taxon>
        <taxon>Insecta</taxon>
        <taxon>Pterygota</taxon>
        <taxon>Neoptera</taxon>
        <taxon>Endopterygota</taxon>
        <taxon>Diptera</taxon>
        <taxon>Brachycera</taxon>
        <taxon>Muscomorpha</taxon>
        <taxon>Ephydroidea</taxon>
        <taxon>Drosophilidae</taxon>
        <taxon>Drosophila</taxon>
        <taxon>Sophophora</taxon>
    </lineage>
</organism>
<protein>
    <submittedName>
        <fullName evidence="2">GM26517</fullName>
    </submittedName>
</protein>
<feature type="compositionally biased region" description="Polar residues" evidence="1">
    <location>
        <begin position="17"/>
        <end position="35"/>
    </location>
</feature>
<name>B4IE26_DROSE</name>
<gene>
    <name evidence="2" type="primary">Dsec\GM26517</name>
    <name evidence="2" type="ORF">Dsec_GM26517</name>
</gene>
<keyword evidence="3" id="KW-1185">Reference proteome</keyword>
<dbReference type="OMA" id="LNNCEAG"/>
<dbReference type="AlphaFoldDB" id="B4IE26"/>
<dbReference type="EMBL" id="CH480831">
    <property type="protein sequence ID" value="EDW45853.1"/>
    <property type="molecule type" value="Genomic_DNA"/>
</dbReference>
<accession>B4IE26</accession>
<evidence type="ECO:0000313" key="2">
    <source>
        <dbReference type="EMBL" id="EDW45853.1"/>
    </source>
</evidence>
<feature type="compositionally biased region" description="Polar residues" evidence="1">
    <location>
        <begin position="92"/>
        <end position="112"/>
    </location>
</feature>
<feature type="region of interest" description="Disordered" evidence="1">
    <location>
        <begin position="1"/>
        <end position="112"/>
    </location>
</feature>